<accession>A0A645JX02</accession>
<sequence>MMKFPFCLPYDLKNLFGLLLAPAQPPKFEIDFMRDSGLNAKIGVKGSTKIIYDMEKFPLVGELSRFFSLIGTCLGLILVTRKIMNS</sequence>
<proteinExistence type="predicted"/>
<dbReference type="AlphaFoldDB" id="A0A645JX02"/>
<evidence type="ECO:0000313" key="1">
    <source>
        <dbReference type="EMBL" id="MPN63683.1"/>
    </source>
</evidence>
<gene>
    <name evidence="1" type="ORF">SDC9_211448</name>
</gene>
<comment type="caution">
    <text evidence="1">The sequence shown here is derived from an EMBL/GenBank/DDBJ whole genome shotgun (WGS) entry which is preliminary data.</text>
</comment>
<dbReference type="EMBL" id="VSSQ01143465">
    <property type="protein sequence ID" value="MPN63683.1"/>
    <property type="molecule type" value="Genomic_DNA"/>
</dbReference>
<organism evidence="1">
    <name type="scientific">bioreactor metagenome</name>
    <dbReference type="NCBI Taxonomy" id="1076179"/>
    <lineage>
        <taxon>unclassified sequences</taxon>
        <taxon>metagenomes</taxon>
        <taxon>ecological metagenomes</taxon>
    </lineage>
</organism>
<name>A0A645JX02_9ZZZZ</name>
<protein>
    <submittedName>
        <fullName evidence="1">Uncharacterized protein</fullName>
    </submittedName>
</protein>
<reference evidence="1" key="1">
    <citation type="submission" date="2019-08" db="EMBL/GenBank/DDBJ databases">
        <authorList>
            <person name="Kucharzyk K."/>
            <person name="Murdoch R.W."/>
            <person name="Higgins S."/>
            <person name="Loffler F."/>
        </authorList>
    </citation>
    <scope>NUCLEOTIDE SEQUENCE</scope>
</reference>